<protein>
    <submittedName>
        <fullName evidence="1">Uncharacterized protein</fullName>
    </submittedName>
</protein>
<dbReference type="AlphaFoldDB" id="K2BAP0"/>
<dbReference type="EMBL" id="AMFJ01021671">
    <property type="protein sequence ID" value="EKD65803.1"/>
    <property type="molecule type" value="Genomic_DNA"/>
</dbReference>
<gene>
    <name evidence="1" type="ORF">ACD_49C00085G0018</name>
</gene>
<comment type="caution">
    <text evidence="1">The sequence shown here is derived from an EMBL/GenBank/DDBJ whole genome shotgun (WGS) entry which is preliminary data.</text>
</comment>
<proteinExistence type="predicted"/>
<organism evidence="1">
    <name type="scientific">uncultured bacterium</name>
    <name type="common">gcode 4</name>
    <dbReference type="NCBI Taxonomy" id="1234023"/>
    <lineage>
        <taxon>Bacteria</taxon>
        <taxon>environmental samples</taxon>
    </lineage>
</organism>
<name>K2BAP0_9BACT</name>
<sequence length="110" mass="12960">MANKHWLKGSIVKKQAASRKLAKHKKASMQVYIGNENAQSRKNQSYKQRTHYYENKQSFPKKKLWNKDINYLIEVGVIDDRGFFRKGKKKNFITKSMTDAKGLDFYGMPR</sequence>
<accession>K2BAP0</accession>
<evidence type="ECO:0000313" key="1">
    <source>
        <dbReference type="EMBL" id="EKD65803.1"/>
    </source>
</evidence>
<reference evidence="1" key="1">
    <citation type="journal article" date="2012" name="Science">
        <title>Fermentation, hydrogen, and sulfur metabolism in multiple uncultivated bacterial phyla.</title>
        <authorList>
            <person name="Wrighton K.C."/>
            <person name="Thomas B.C."/>
            <person name="Sharon I."/>
            <person name="Miller C.S."/>
            <person name="Castelle C.J."/>
            <person name="VerBerkmoes N.C."/>
            <person name="Wilkins M.J."/>
            <person name="Hettich R.L."/>
            <person name="Lipton M.S."/>
            <person name="Williams K.H."/>
            <person name="Long P.E."/>
            <person name="Banfield J.F."/>
        </authorList>
    </citation>
    <scope>NUCLEOTIDE SEQUENCE [LARGE SCALE GENOMIC DNA]</scope>
</reference>